<evidence type="ECO:0000313" key="4">
    <source>
        <dbReference type="Proteomes" id="UP000640531"/>
    </source>
</evidence>
<reference evidence="3 4" key="1">
    <citation type="journal article" date="2020" name="ISME J.">
        <title>Comparative genomics reveals insights into cyanobacterial evolution and habitat adaptation.</title>
        <authorList>
            <person name="Chen M.Y."/>
            <person name="Teng W.K."/>
            <person name="Zhao L."/>
            <person name="Hu C.X."/>
            <person name="Zhou Y.K."/>
            <person name="Han B.P."/>
            <person name="Song L.R."/>
            <person name="Shu W.S."/>
        </authorList>
    </citation>
    <scope>NUCLEOTIDE SEQUENCE [LARGE SCALE GENOMIC DNA]</scope>
    <source>
        <strain evidence="3 4">FACHB-196</strain>
    </source>
</reference>
<dbReference type="InterPro" id="IPR032750">
    <property type="entry name" value="TnsD_C"/>
</dbReference>
<gene>
    <name evidence="3" type="ORF">H6G59_01515</name>
</gene>
<evidence type="ECO:0000313" key="3">
    <source>
        <dbReference type="EMBL" id="MBD2566591.1"/>
    </source>
</evidence>
<evidence type="ECO:0000259" key="2">
    <source>
        <dbReference type="Pfam" id="PF15978"/>
    </source>
</evidence>
<feature type="domain" description="TniQ" evidence="1">
    <location>
        <begin position="4"/>
        <end position="159"/>
    </location>
</feature>
<proteinExistence type="predicted"/>
<dbReference type="Pfam" id="PF15978">
    <property type="entry name" value="TnsD"/>
    <property type="match status" value="1"/>
</dbReference>
<dbReference type="RefSeq" id="WP_190711406.1">
    <property type="nucleotide sequence ID" value="NZ_JACJST010000001.1"/>
</dbReference>
<feature type="domain" description="Transposon Tn7 transposition protein TnsD C-terminal" evidence="2">
    <location>
        <begin position="204"/>
        <end position="575"/>
    </location>
</feature>
<sequence length="642" mass="74114">MIGFFPDPYPDELLYSVCGRYQNYLQYSSQKNLMQDLFASVHARAIIDLPTHIGYLVDSLPTGNNYTVDKIIDGLTLFPFYRPFISHANIQQFREQMKGDGNGLHYRLGLTASTIRPPKYLQFCPICVLEDRKNFGECYWHRLHQIPGVQVCPTHMVFLEKSSVCISGQNNHQTFIDAQQTIIHTQTLQSLDLLNIQHQQLLKISQDADWLLKQNAVVSDIHKIKNRYLYLLAEQELATYGGKVHIAQLLDAFKSYYSPEILKMLQCEVDEQSHGNWLSRLVRLPKGSQHPLRHLLLIQFFGYTVESFFQLPSDFQPFGEGPWLCVNPVCTHFQKPYIQSCQVYYSNNDGTPIGLFSCECGFAYTRKDFQKSVKDKFRVSTVKSYGYLWENTLANLWADTSLSVTAIANKLKVSTETIKHHAVRLGLSFPRLGAKRETNIGSKQFSDSQEEKFNEPNKSELYRKEWLTLLNNNPNSDRVSLRNQCWRVYSWLRKNDSEWLEAHLPPRRRNNGSIYVNWEIKDIQLAEAVRQSAERMKNSPSRPVRITARMIGKDINQLSAIHNKIDKLPLTAKALSEVVETREAYTVRRVWWAAEYFLQENKLPTRSQLEHLAGIRHGNELTDLPKVQEAIEAALDSFPSSL</sequence>
<name>A0ABR8FD36_9NOST</name>
<dbReference type="InterPro" id="IPR009492">
    <property type="entry name" value="TniQ"/>
</dbReference>
<accession>A0ABR8FD36</accession>
<dbReference type="Pfam" id="PF06527">
    <property type="entry name" value="TniQ"/>
    <property type="match status" value="1"/>
</dbReference>
<keyword evidence="4" id="KW-1185">Reference proteome</keyword>
<protein>
    <submittedName>
        <fullName evidence="3">TniQ family protein</fullName>
    </submittedName>
</protein>
<comment type="caution">
    <text evidence="3">The sequence shown here is derived from an EMBL/GenBank/DDBJ whole genome shotgun (WGS) entry which is preliminary data.</text>
</comment>
<dbReference type="Proteomes" id="UP000640531">
    <property type="component" value="Unassembled WGS sequence"/>
</dbReference>
<dbReference type="EMBL" id="JACJST010000001">
    <property type="protein sequence ID" value="MBD2566591.1"/>
    <property type="molecule type" value="Genomic_DNA"/>
</dbReference>
<evidence type="ECO:0000259" key="1">
    <source>
        <dbReference type="Pfam" id="PF06527"/>
    </source>
</evidence>
<organism evidence="3 4">
    <name type="scientific">Anabaena lutea FACHB-196</name>
    <dbReference type="NCBI Taxonomy" id="2692881"/>
    <lineage>
        <taxon>Bacteria</taxon>
        <taxon>Bacillati</taxon>
        <taxon>Cyanobacteriota</taxon>
        <taxon>Cyanophyceae</taxon>
        <taxon>Nostocales</taxon>
        <taxon>Nostocaceae</taxon>
        <taxon>Anabaena</taxon>
    </lineage>
</organism>